<dbReference type="Pfam" id="PF15055">
    <property type="entry name" value="DMAC1_Dmo2"/>
    <property type="match status" value="1"/>
</dbReference>
<reference evidence="4" key="2">
    <citation type="submission" date="2025-08" db="UniProtKB">
        <authorList>
            <consortium name="Ensembl"/>
        </authorList>
    </citation>
    <scope>IDENTIFICATION</scope>
</reference>
<feature type="transmembrane region" description="Helical" evidence="2">
    <location>
        <begin position="27"/>
        <end position="45"/>
    </location>
</feature>
<evidence type="ECO:0000259" key="3">
    <source>
        <dbReference type="Pfam" id="PF15055"/>
    </source>
</evidence>
<evidence type="ECO:0000256" key="1">
    <source>
        <dbReference type="SAM" id="MobiDB-lite"/>
    </source>
</evidence>
<keyword evidence="5" id="KW-1185">Reference proteome</keyword>
<feature type="domain" description="Distal membrane-arm assembly complex protein 1-like" evidence="3">
    <location>
        <begin position="26"/>
        <end position="72"/>
    </location>
</feature>
<evidence type="ECO:0000313" key="5">
    <source>
        <dbReference type="Proteomes" id="UP000265120"/>
    </source>
</evidence>
<evidence type="ECO:0000313" key="4">
    <source>
        <dbReference type="Ensembl" id="ENSCSEP00000014207.1"/>
    </source>
</evidence>
<feature type="region of interest" description="Disordered" evidence="1">
    <location>
        <begin position="1"/>
        <end position="22"/>
    </location>
</feature>
<keyword evidence="2" id="KW-0812">Transmembrane</keyword>
<sequence>MSTAPNALAEAGKGGLSPSHPSPNACFSCRLVSGGGLIGAAAYVFAMSQKSTWASTARGTIGKMAQLTFATGLAAWGIFVIVGNDEKTKKDRGLKTV</sequence>
<reference evidence="4" key="3">
    <citation type="submission" date="2025-09" db="UniProtKB">
        <authorList>
            <consortium name="Ensembl"/>
        </authorList>
    </citation>
    <scope>IDENTIFICATION</scope>
</reference>
<feature type="transmembrane region" description="Helical" evidence="2">
    <location>
        <begin position="65"/>
        <end position="82"/>
    </location>
</feature>
<dbReference type="InParanoid" id="A0A3P8VIP5"/>
<proteinExistence type="predicted"/>
<dbReference type="Proteomes" id="UP000265120">
    <property type="component" value="Chromosome 18"/>
</dbReference>
<name>A0A3P8VIP5_CYNSE</name>
<dbReference type="InterPro" id="IPR028036">
    <property type="entry name" value="DMAC1-like_dom"/>
</dbReference>
<dbReference type="GeneTree" id="ENSGT01150000288886"/>
<dbReference type="AlphaFoldDB" id="A0A3P8VIP5"/>
<dbReference type="InterPro" id="IPR053117">
    <property type="entry name" value="DMAC_Protein"/>
</dbReference>
<dbReference type="PANTHER" id="PTHR36469">
    <property type="entry name" value="DISTAL MEMBRANE-ARM ASSEMBLY COMPLEX PROTEIN 1"/>
    <property type="match status" value="1"/>
</dbReference>
<dbReference type="Ensembl" id="ENSCSET00000014374.1">
    <property type="protein sequence ID" value="ENSCSEP00000014207.1"/>
    <property type="gene ID" value="ENSCSEG00000009140.1"/>
</dbReference>
<keyword evidence="2" id="KW-1133">Transmembrane helix</keyword>
<dbReference type="PANTHER" id="PTHR36469:SF1">
    <property type="entry name" value="DISTAL MEMBRANE-ARM ASSEMBLY COMPLEX PROTEIN 1"/>
    <property type="match status" value="1"/>
</dbReference>
<keyword evidence="2" id="KW-0472">Membrane</keyword>
<evidence type="ECO:0000256" key="2">
    <source>
        <dbReference type="SAM" id="Phobius"/>
    </source>
</evidence>
<organism evidence="4 5">
    <name type="scientific">Cynoglossus semilaevis</name>
    <name type="common">Tongue sole</name>
    <dbReference type="NCBI Taxonomy" id="244447"/>
    <lineage>
        <taxon>Eukaryota</taxon>
        <taxon>Metazoa</taxon>
        <taxon>Chordata</taxon>
        <taxon>Craniata</taxon>
        <taxon>Vertebrata</taxon>
        <taxon>Euteleostomi</taxon>
        <taxon>Actinopterygii</taxon>
        <taxon>Neopterygii</taxon>
        <taxon>Teleostei</taxon>
        <taxon>Neoteleostei</taxon>
        <taxon>Acanthomorphata</taxon>
        <taxon>Carangaria</taxon>
        <taxon>Pleuronectiformes</taxon>
        <taxon>Pleuronectoidei</taxon>
        <taxon>Cynoglossidae</taxon>
        <taxon>Cynoglossinae</taxon>
        <taxon>Cynoglossus</taxon>
    </lineage>
</organism>
<accession>A0A3P8VIP5</accession>
<reference evidence="4 5" key="1">
    <citation type="journal article" date="2014" name="Nat. Genet.">
        <title>Whole-genome sequence of a flatfish provides insights into ZW sex chromosome evolution and adaptation to a benthic lifestyle.</title>
        <authorList>
            <person name="Chen S."/>
            <person name="Zhang G."/>
            <person name="Shao C."/>
            <person name="Huang Q."/>
            <person name="Liu G."/>
            <person name="Zhang P."/>
            <person name="Song W."/>
            <person name="An N."/>
            <person name="Chalopin D."/>
            <person name="Volff J.N."/>
            <person name="Hong Y."/>
            <person name="Li Q."/>
            <person name="Sha Z."/>
            <person name="Zhou H."/>
            <person name="Xie M."/>
            <person name="Yu Q."/>
            <person name="Liu Y."/>
            <person name="Xiang H."/>
            <person name="Wang N."/>
            <person name="Wu K."/>
            <person name="Yang C."/>
            <person name="Zhou Q."/>
            <person name="Liao X."/>
            <person name="Yang L."/>
            <person name="Hu Q."/>
            <person name="Zhang J."/>
            <person name="Meng L."/>
            <person name="Jin L."/>
            <person name="Tian Y."/>
            <person name="Lian J."/>
            <person name="Yang J."/>
            <person name="Miao G."/>
            <person name="Liu S."/>
            <person name="Liang Z."/>
            <person name="Yan F."/>
            <person name="Li Y."/>
            <person name="Sun B."/>
            <person name="Zhang H."/>
            <person name="Zhang J."/>
            <person name="Zhu Y."/>
            <person name="Du M."/>
            <person name="Zhao Y."/>
            <person name="Schartl M."/>
            <person name="Tang Q."/>
            <person name="Wang J."/>
        </authorList>
    </citation>
    <scope>NUCLEOTIDE SEQUENCE</scope>
</reference>
<protein>
    <recommendedName>
        <fullName evidence="3">Distal membrane-arm assembly complex protein 1-like domain-containing protein</fullName>
    </recommendedName>
</protein>